<evidence type="ECO:0008006" key="3">
    <source>
        <dbReference type="Google" id="ProtNLM"/>
    </source>
</evidence>
<dbReference type="AlphaFoldDB" id="A0A7S3FGI2"/>
<sequence length="118" mass="12319">MWAAACSVLVGVGCGSGCAPLWSVEEVAGAGMQGAPSRTLTHAHDTHTTPGMHIVTHTLVVHHVTAEAHSQPPRLSPEPWLVHVALPQSRTISHPSALTAAPPTVYACSPRVAVWLSI</sequence>
<evidence type="ECO:0000256" key="1">
    <source>
        <dbReference type="SAM" id="SignalP"/>
    </source>
</evidence>
<name>A0A7S3FGI2_9EUKA</name>
<feature type="chain" id="PRO_5030638701" description="Secreted protein" evidence="1">
    <location>
        <begin position="18"/>
        <end position="118"/>
    </location>
</feature>
<feature type="signal peptide" evidence="1">
    <location>
        <begin position="1"/>
        <end position="17"/>
    </location>
</feature>
<accession>A0A7S3FGI2</accession>
<reference evidence="2" key="1">
    <citation type="submission" date="2021-01" db="EMBL/GenBank/DDBJ databases">
        <authorList>
            <person name="Corre E."/>
            <person name="Pelletier E."/>
            <person name="Niang G."/>
            <person name="Scheremetjew M."/>
            <person name="Finn R."/>
            <person name="Kale V."/>
            <person name="Holt S."/>
            <person name="Cochrane G."/>
            <person name="Meng A."/>
            <person name="Brown T."/>
            <person name="Cohen L."/>
        </authorList>
    </citation>
    <scope>NUCLEOTIDE SEQUENCE</scope>
    <source>
        <strain evidence="2">CCMP281</strain>
    </source>
</reference>
<evidence type="ECO:0000313" key="2">
    <source>
        <dbReference type="EMBL" id="CAE0144912.1"/>
    </source>
</evidence>
<keyword evidence="1" id="KW-0732">Signal</keyword>
<organism evidence="2">
    <name type="scientific">Haptolina ericina</name>
    <dbReference type="NCBI Taxonomy" id="156174"/>
    <lineage>
        <taxon>Eukaryota</taxon>
        <taxon>Haptista</taxon>
        <taxon>Haptophyta</taxon>
        <taxon>Prymnesiophyceae</taxon>
        <taxon>Prymnesiales</taxon>
        <taxon>Prymnesiaceae</taxon>
        <taxon>Haptolina</taxon>
    </lineage>
</organism>
<protein>
    <recommendedName>
        <fullName evidence="3">Secreted protein</fullName>
    </recommendedName>
</protein>
<proteinExistence type="predicted"/>
<dbReference type="EMBL" id="HBHX01064255">
    <property type="protein sequence ID" value="CAE0144912.1"/>
    <property type="molecule type" value="Transcribed_RNA"/>
</dbReference>
<gene>
    <name evidence="2" type="ORF">HERI1096_LOCUS35574</name>
</gene>